<reference evidence="2 3" key="1">
    <citation type="journal article" date="2015" name="Genome Announc.">
        <title>Complete Genome Sequence of the Type Strain Corynebacterium mustelae DSM 45274, Isolated from Various Tissues of a Male Ferret with Lethal Sepsis.</title>
        <authorList>
            <person name="Ruckert C."/>
            <person name="Eimer J."/>
            <person name="Winkler A."/>
            <person name="Tauch A."/>
        </authorList>
    </citation>
    <scope>NUCLEOTIDE SEQUENCE [LARGE SCALE GENOMIC DNA]</scope>
    <source>
        <strain evidence="2 3">DSM 45274</strain>
    </source>
</reference>
<dbReference type="STRING" id="571915.CMUST_02055"/>
<dbReference type="EMBL" id="CP011542">
    <property type="protein sequence ID" value="AKK04756.1"/>
    <property type="molecule type" value="Genomic_DNA"/>
</dbReference>
<organism evidence="2 3">
    <name type="scientific">Corynebacterium mustelae</name>
    <dbReference type="NCBI Taxonomy" id="571915"/>
    <lineage>
        <taxon>Bacteria</taxon>
        <taxon>Bacillati</taxon>
        <taxon>Actinomycetota</taxon>
        <taxon>Actinomycetes</taxon>
        <taxon>Mycobacteriales</taxon>
        <taxon>Corynebacteriaceae</taxon>
        <taxon>Corynebacterium</taxon>
    </lineage>
</organism>
<sequence>MQIERAERPRSVLLVAHIIPELCRMTMFLLFAVLAGGRAAVPIAIVGIAVVAMYRAALSEVTDIPVRDSMFHVTGPLLAGGAVALLRYSVRCAPLLLLAVVDSVLAVCILAPALGETELLFDVLRCWWVTVPVLASSLMCGLTIASFAIGNTFQNLIHNAMASLAVVCSGAFFLLDSFPVLKAIGSVLPGQHSIAGLRALIVGESAALHVLLECVVACGWAIVGIGLYSIVIRRARRHGRGVFGN</sequence>
<feature type="transmembrane region" description="Helical" evidence="1">
    <location>
        <begin position="127"/>
        <end position="149"/>
    </location>
</feature>
<proteinExistence type="predicted"/>
<evidence type="ECO:0008006" key="4">
    <source>
        <dbReference type="Google" id="ProtNLM"/>
    </source>
</evidence>
<dbReference type="PATRIC" id="fig|571915.4.peg.436"/>
<feature type="transmembrane region" description="Helical" evidence="1">
    <location>
        <begin position="95"/>
        <end position="115"/>
    </location>
</feature>
<dbReference type="Proteomes" id="UP000035199">
    <property type="component" value="Chromosome"/>
</dbReference>
<evidence type="ECO:0000256" key="1">
    <source>
        <dbReference type="SAM" id="Phobius"/>
    </source>
</evidence>
<keyword evidence="3" id="KW-1185">Reference proteome</keyword>
<dbReference type="KEGG" id="cmv:CMUST_02055"/>
<evidence type="ECO:0000313" key="2">
    <source>
        <dbReference type="EMBL" id="AKK04756.1"/>
    </source>
</evidence>
<feature type="transmembrane region" description="Helical" evidence="1">
    <location>
        <begin position="206"/>
        <end position="231"/>
    </location>
</feature>
<reference evidence="3" key="2">
    <citation type="submission" date="2015-05" db="EMBL/GenBank/DDBJ databases">
        <title>Complete genome sequence of Corynebacterium mustelae DSM 45274, isolated from various tissues of a male ferret with lethal sepsis.</title>
        <authorList>
            <person name="Ruckert C."/>
            <person name="Albersmeier A."/>
            <person name="Winkler A."/>
            <person name="Tauch A."/>
        </authorList>
    </citation>
    <scope>NUCLEOTIDE SEQUENCE [LARGE SCALE GENOMIC DNA]</scope>
    <source>
        <strain evidence="3">DSM 45274</strain>
    </source>
</reference>
<gene>
    <name evidence="2" type="ORF">CMUST_02055</name>
</gene>
<feature type="transmembrane region" description="Helical" evidence="1">
    <location>
        <begin position="28"/>
        <end position="57"/>
    </location>
</feature>
<keyword evidence="1" id="KW-1133">Transmembrane helix</keyword>
<feature type="transmembrane region" description="Helical" evidence="1">
    <location>
        <begin position="156"/>
        <end position="175"/>
    </location>
</feature>
<evidence type="ECO:0000313" key="3">
    <source>
        <dbReference type="Proteomes" id="UP000035199"/>
    </source>
</evidence>
<dbReference type="AlphaFoldDB" id="A0A0G3GUB2"/>
<protein>
    <recommendedName>
        <fullName evidence="4">ABC-2 type transporter</fullName>
    </recommendedName>
</protein>
<keyword evidence="1" id="KW-0812">Transmembrane</keyword>
<name>A0A0G3GUB2_9CORY</name>
<keyword evidence="1" id="KW-0472">Membrane</keyword>
<accession>A0A0G3GUB2</accession>
<feature type="transmembrane region" description="Helical" evidence="1">
    <location>
        <begin position="69"/>
        <end position="88"/>
    </location>
</feature>